<sequence length="154" mass="17699">MDCDCFPFCREGNHHTGHSASGHARQHNGNSYNRSNDQYYYSKNKINNNNNVNNVNGSNNITIPHMGRGISNYNNFSPIVSNTTGSITMSPTMSQYHNFSTSRPSLSSSSSDDAAEEERQKRRRREERRRRKAREKEERKKELETTYALFGLSD</sequence>
<evidence type="ECO:0000313" key="3">
    <source>
        <dbReference type="Proteomes" id="UP000070133"/>
    </source>
</evidence>
<dbReference type="Proteomes" id="UP000070133">
    <property type="component" value="Unassembled WGS sequence"/>
</dbReference>
<feature type="compositionally biased region" description="Basic residues" evidence="1">
    <location>
        <begin position="121"/>
        <end position="133"/>
    </location>
</feature>
<evidence type="ECO:0000256" key="1">
    <source>
        <dbReference type="SAM" id="MobiDB-lite"/>
    </source>
</evidence>
<feature type="compositionally biased region" description="Basic and acidic residues" evidence="1">
    <location>
        <begin position="134"/>
        <end position="144"/>
    </location>
</feature>
<name>A0A139H760_9PEZI</name>
<feature type="compositionally biased region" description="Low complexity" evidence="1">
    <location>
        <begin position="100"/>
        <end position="111"/>
    </location>
</feature>
<keyword evidence="3" id="KW-1185">Reference proteome</keyword>
<feature type="compositionally biased region" description="Polar residues" evidence="1">
    <location>
        <begin position="87"/>
        <end position="99"/>
    </location>
</feature>
<comment type="caution">
    <text evidence="2">The sequence shown here is derived from an EMBL/GenBank/DDBJ whole genome shotgun (WGS) entry which is preliminary data.</text>
</comment>
<feature type="region of interest" description="Disordered" evidence="1">
    <location>
        <begin position="16"/>
        <end position="37"/>
    </location>
</feature>
<reference evidence="2 3" key="1">
    <citation type="submission" date="2015-07" db="EMBL/GenBank/DDBJ databases">
        <title>Comparative genomics of the Sigatoka disease complex on banana suggests a link between parallel evolutionary changes in Pseudocercospora fijiensis and Pseudocercospora eumusae and increased virulence on the banana host.</title>
        <authorList>
            <person name="Chang T.-C."/>
            <person name="Salvucci A."/>
            <person name="Crous P.W."/>
            <person name="Stergiopoulos I."/>
        </authorList>
    </citation>
    <scope>NUCLEOTIDE SEQUENCE [LARGE SCALE GENOMIC DNA]</scope>
    <source>
        <strain evidence="2 3">CBS 114824</strain>
    </source>
</reference>
<feature type="region of interest" description="Disordered" evidence="1">
    <location>
        <begin position="87"/>
        <end position="154"/>
    </location>
</feature>
<protein>
    <submittedName>
        <fullName evidence="2">Uncharacterized protein</fullName>
    </submittedName>
</protein>
<organism evidence="2 3">
    <name type="scientific">Pseudocercospora eumusae</name>
    <dbReference type="NCBI Taxonomy" id="321146"/>
    <lineage>
        <taxon>Eukaryota</taxon>
        <taxon>Fungi</taxon>
        <taxon>Dikarya</taxon>
        <taxon>Ascomycota</taxon>
        <taxon>Pezizomycotina</taxon>
        <taxon>Dothideomycetes</taxon>
        <taxon>Dothideomycetidae</taxon>
        <taxon>Mycosphaerellales</taxon>
        <taxon>Mycosphaerellaceae</taxon>
        <taxon>Pseudocercospora</taxon>
    </lineage>
</organism>
<evidence type="ECO:0000313" key="2">
    <source>
        <dbReference type="EMBL" id="KXS98209.1"/>
    </source>
</evidence>
<dbReference type="EMBL" id="LFZN01000119">
    <property type="protein sequence ID" value="KXS98209.1"/>
    <property type="molecule type" value="Genomic_DNA"/>
</dbReference>
<accession>A0A139H760</accession>
<proteinExistence type="predicted"/>
<gene>
    <name evidence="2" type="ORF">AC578_269</name>
</gene>
<dbReference type="AlphaFoldDB" id="A0A139H760"/>
<feature type="compositionally biased region" description="Polar residues" evidence="1">
    <location>
        <begin position="27"/>
        <end position="37"/>
    </location>
</feature>